<proteinExistence type="predicted"/>
<gene>
    <name evidence="1" type="ORF">ACFQGB_12170</name>
</gene>
<comment type="caution">
    <text evidence="1">The sequence shown here is derived from an EMBL/GenBank/DDBJ whole genome shotgun (WGS) entry which is preliminary data.</text>
</comment>
<accession>A0ABD5VDK9</accession>
<dbReference type="Pfam" id="PF20575">
    <property type="entry name" value="HTH_63"/>
    <property type="match status" value="1"/>
</dbReference>
<name>A0ABD5VDK9_9EURY</name>
<keyword evidence="2" id="KW-1185">Reference proteome</keyword>
<organism evidence="1 2">
    <name type="scientific">Halorubellus litoreus</name>
    <dbReference type="NCBI Taxonomy" id="755308"/>
    <lineage>
        <taxon>Archaea</taxon>
        <taxon>Methanobacteriati</taxon>
        <taxon>Methanobacteriota</taxon>
        <taxon>Stenosarchaea group</taxon>
        <taxon>Halobacteria</taxon>
        <taxon>Halobacteriales</taxon>
        <taxon>Halorubellaceae</taxon>
        <taxon>Halorubellus</taxon>
    </lineage>
</organism>
<evidence type="ECO:0000313" key="2">
    <source>
        <dbReference type="Proteomes" id="UP001596395"/>
    </source>
</evidence>
<dbReference type="EMBL" id="JBHSXN010000002">
    <property type="protein sequence ID" value="MFC6953620.1"/>
    <property type="molecule type" value="Genomic_DNA"/>
</dbReference>
<reference evidence="1 2" key="1">
    <citation type="journal article" date="2019" name="Int. J. Syst. Evol. Microbiol.">
        <title>The Global Catalogue of Microorganisms (GCM) 10K type strain sequencing project: providing services to taxonomists for standard genome sequencing and annotation.</title>
        <authorList>
            <consortium name="The Broad Institute Genomics Platform"/>
            <consortium name="The Broad Institute Genome Sequencing Center for Infectious Disease"/>
            <person name="Wu L."/>
            <person name="Ma J."/>
        </authorList>
    </citation>
    <scope>NUCLEOTIDE SEQUENCE [LARGE SCALE GENOMIC DNA]</scope>
    <source>
        <strain evidence="1 2">GX26</strain>
    </source>
</reference>
<sequence>MLDEVADRTLRVEVWTRERSPPPGNGRRETVATLRELEATGVLADVSIHTWGRSVPASPPEDGESLVHDRIEAFESWAACNGHSLEPAFRYRERTTLVSEHAEEVVHLPLQCLAVYDRDDLVAVFPCTNEDGTNTAAECVARLDPAIEDD</sequence>
<evidence type="ECO:0000313" key="1">
    <source>
        <dbReference type="EMBL" id="MFC6953620.1"/>
    </source>
</evidence>
<dbReference type="Proteomes" id="UP001596395">
    <property type="component" value="Unassembled WGS sequence"/>
</dbReference>
<dbReference type="InterPro" id="IPR046783">
    <property type="entry name" value="HTH_63"/>
</dbReference>
<dbReference type="AlphaFoldDB" id="A0ABD5VDK9"/>
<dbReference type="RefSeq" id="WP_336350575.1">
    <property type="nucleotide sequence ID" value="NZ_JAZAQL010000002.1"/>
</dbReference>
<protein>
    <submittedName>
        <fullName evidence="1">HTH domain-containing protein</fullName>
    </submittedName>
</protein>